<organism evidence="1 2">
    <name type="scientific">Eumeta variegata</name>
    <name type="common">Bagworm moth</name>
    <name type="synonym">Eumeta japonica</name>
    <dbReference type="NCBI Taxonomy" id="151549"/>
    <lineage>
        <taxon>Eukaryota</taxon>
        <taxon>Metazoa</taxon>
        <taxon>Ecdysozoa</taxon>
        <taxon>Arthropoda</taxon>
        <taxon>Hexapoda</taxon>
        <taxon>Insecta</taxon>
        <taxon>Pterygota</taxon>
        <taxon>Neoptera</taxon>
        <taxon>Endopterygota</taxon>
        <taxon>Lepidoptera</taxon>
        <taxon>Glossata</taxon>
        <taxon>Ditrysia</taxon>
        <taxon>Tineoidea</taxon>
        <taxon>Psychidae</taxon>
        <taxon>Oiketicinae</taxon>
        <taxon>Eumeta</taxon>
    </lineage>
</organism>
<reference evidence="1 2" key="1">
    <citation type="journal article" date="2019" name="Commun. Biol.">
        <title>The bagworm genome reveals a unique fibroin gene that provides high tensile strength.</title>
        <authorList>
            <person name="Kono N."/>
            <person name="Nakamura H."/>
            <person name="Ohtoshi R."/>
            <person name="Tomita M."/>
            <person name="Numata K."/>
            <person name="Arakawa K."/>
        </authorList>
    </citation>
    <scope>NUCLEOTIDE SEQUENCE [LARGE SCALE GENOMIC DNA]</scope>
</reference>
<dbReference type="EMBL" id="BGZK01002368">
    <property type="protein sequence ID" value="GBP93386.1"/>
    <property type="molecule type" value="Genomic_DNA"/>
</dbReference>
<accession>A0A4C1ZY50</accession>
<dbReference type="AlphaFoldDB" id="A0A4C1ZY50"/>
<evidence type="ECO:0000313" key="1">
    <source>
        <dbReference type="EMBL" id="GBP93386.1"/>
    </source>
</evidence>
<sequence length="140" mass="15262">MISIHQPAMDQRGGAMLLIGRRAERRRQGTGMGGVVCRVRGGRQKAGRNLEWGGISGFTPAGLHLLQVYLARAQIEITIIMNNVVMIAACGGRSLSHNITNVMNHIDKTSCVLHLRVKYAGLSCGGFIQLRLYTATIAYK</sequence>
<keyword evidence="2" id="KW-1185">Reference proteome</keyword>
<name>A0A4C1ZY50_EUMVA</name>
<comment type="caution">
    <text evidence="1">The sequence shown here is derived from an EMBL/GenBank/DDBJ whole genome shotgun (WGS) entry which is preliminary data.</text>
</comment>
<proteinExistence type="predicted"/>
<evidence type="ECO:0000313" key="2">
    <source>
        <dbReference type="Proteomes" id="UP000299102"/>
    </source>
</evidence>
<protein>
    <submittedName>
        <fullName evidence="1">Uncharacterized protein</fullName>
    </submittedName>
</protein>
<gene>
    <name evidence="1" type="ORF">EVAR_95388_1</name>
</gene>
<dbReference type="Proteomes" id="UP000299102">
    <property type="component" value="Unassembled WGS sequence"/>
</dbReference>